<gene>
    <name evidence="2" type="ORF">BDN70DRAFT_901121</name>
</gene>
<protein>
    <submittedName>
        <fullName evidence="2">Uncharacterized protein</fullName>
    </submittedName>
</protein>
<feature type="compositionally biased region" description="Basic and acidic residues" evidence="1">
    <location>
        <begin position="188"/>
        <end position="200"/>
    </location>
</feature>
<proteinExistence type="predicted"/>
<feature type="region of interest" description="Disordered" evidence="1">
    <location>
        <begin position="188"/>
        <end position="209"/>
    </location>
</feature>
<evidence type="ECO:0000313" key="3">
    <source>
        <dbReference type="Proteomes" id="UP000807469"/>
    </source>
</evidence>
<comment type="caution">
    <text evidence="2">The sequence shown here is derived from an EMBL/GenBank/DDBJ whole genome shotgun (WGS) entry which is preliminary data.</text>
</comment>
<reference evidence="2" key="1">
    <citation type="submission" date="2020-11" db="EMBL/GenBank/DDBJ databases">
        <authorList>
            <consortium name="DOE Joint Genome Institute"/>
            <person name="Ahrendt S."/>
            <person name="Riley R."/>
            <person name="Andreopoulos W."/>
            <person name="Labutti K."/>
            <person name="Pangilinan J."/>
            <person name="Ruiz-Duenas F.J."/>
            <person name="Barrasa J.M."/>
            <person name="Sanchez-Garcia M."/>
            <person name="Camarero S."/>
            <person name="Miyauchi S."/>
            <person name="Serrano A."/>
            <person name="Linde D."/>
            <person name="Babiker R."/>
            <person name="Drula E."/>
            <person name="Ayuso-Fernandez I."/>
            <person name="Pacheco R."/>
            <person name="Padilla G."/>
            <person name="Ferreira P."/>
            <person name="Barriuso J."/>
            <person name="Kellner H."/>
            <person name="Castanera R."/>
            <person name="Alfaro M."/>
            <person name="Ramirez L."/>
            <person name="Pisabarro A.G."/>
            <person name="Kuo A."/>
            <person name="Tritt A."/>
            <person name="Lipzen A."/>
            <person name="He G."/>
            <person name="Yan M."/>
            <person name="Ng V."/>
            <person name="Cullen D."/>
            <person name="Martin F."/>
            <person name="Rosso M.-N."/>
            <person name="Henrissat B."/>
            <person name="Hibbett D."/>
            <person name="Martinez A.T."/>
            <person name="Grigoriev I.V."/>
        </authorList>
    </citation>
    <scope>NUCLEOTIDE SEQUENCE</scope>
    <source>
        <strain evidence="2">CIRM-BRFM 674</strain>
    </source>
</reference>
<dbReference type="Proteomes" id="UP000807469">
    <property type="component" value="Unassembled WGS sequence"/>
</dbReference>
<accession>A0A9P6CMF8</accession>
<name>A0A9P6CMF8_9AGAR</name>
<evidence type="ECO:0000313" key="2">
    <source>
        <dbReference type="EMBL" id="KAF9471712.1"/>
    </source>
</evidence>
<sequence>MKPFAVRSCQTNKERQDAAPVSRKVVASRGVGDGICDEISRKAPQIALIVERWNVGRWGCMESAVDGGSGWTGTGTGDDNRIVGLWCREKGERVEEGVGVRGRVQRVSSSDDGVDDEGLSGDVSVDATLATLAQRLEGDVMVSFSVTVAGETMKGRRTTTMAVARQGPKKQELRRGDDKVEKRVRCTRAEKETMEGDVESRNTTGPTALWAVDQGGSAHLASF</sequence>
<evidence type="ECO:0000256" key="1">
    <source>
        <dbReference type="SAM" id="MobiDB-lite"/>
    </source>
</evidence>
<dbReference type="AlphaFoldDB" id="A0A9P6CMF8"/>
<organism evidence="2 3">
    <name type="scientific">Pholiota conissans</name>
    <dbReference type="NCBI Taxonomy" id="109636"/>
    <lineage>
        <taxon>Eukaryota</taxon>
        <taxon>Fungi</taxon>
        <taxon>Dikarya</taxon>
        <taxon>Basidiomycota</taxon>
        <taxon>Agaricomycotina</taxon>
        <taxon>Agaricomycetes</taxon>
        <taxon>Agaricomycetidae</taxon>
        <taxon>Agaricales</taxon>
        <taxon>Agaricineae</taxon>
        <taxon>Strophariaceae</taxon>
        <taxon>Pholiota</taxon>
    </lineage>
</organism>
<dbReference type="EMBL" id="MU155635">
    <property type="protein sequence ID" value="KAF9471712.1"/>
    <property type="molecule type" value="Genomic_DNA"/>
</dbReference>
<keyword evidence="3" id="KW-1185">Reference proteome</keyword>